<dbReference type="SUPFAM" id="SSF47336">
    <property type="entry name" value="ACP-like"/>
    <property type="match status" value="1"/>
</dbReference>
<proteinExistence type="predicted"/>
<keyword evidence="1" id="KW-0596">Phosphopantetheine</keyword>
<keyword evidence="2" id="KW-0597">Phosphoprotein</keyword>
<dbReference type="SMART" id="SM01294">
    <property type="entry name" value="PKS_PP_betabranch"/>
    <property type="match status" value="1"/>
</dbReference>
<dbReference type="PANTHER" id="PTHR43775">
    <property type="entry name" value="FATTY ACID SYNTHASE"/>
    <property type="match status" value="1"/>
</dbReference>
<evidence type="ECO:0000313" key="5">
    <source>
        <dbReference type="Proteomes" id="UP000320055"/>
    </source>
</evidence>
<sequence>MGQKLPDFPANRWADAMAPTLDDFAAMARDALRELPEPFADLEEIEAASENELQDILLAYVQLEMSKLLGLNSSQLLEVDLSLVEMGMDSLMAIELKNRLQTHLGISFPITLAFEYPTIRKLSEYLYQEVMRRESIENNDSNLPKFDKREIVKDRQNYQTDVEKTERRRGAL</sequence>
<dbReference type="GO" id="GO:0006633">
    <property type="term" value="P:fatty acid biosynthetic process"/>
    <property type="evidence" value="ECO:0007669"/>
    <property type="project" value="TreeGrafter"/>
</dbReference>
<dbReference type="GO" id="GO:0031177">
    <property type="term" value="F:phosphopantetheine binding"/>
    <property type="evidence" value="ECO:0007669"/>
    <property type="project" value="InterPro"/>
</dbReference>
<feature type="domain" description="Carrier" evidence="3">
    <location>
        <begin position="55"/>
        <end position="130"/>
    </location>
</feature>
<dbReference type="Proteomes" id="UP000320055">
    <property type="component" value="Unassembled WGS sequence"/>
</dbReference>
<dbReference type="AlphaFoldDB" id="A0A563VPH1"/>
<dbReference type="InterPro" id="IPR036736">
    <property type="entry name" value="ACP-like_sf"/>
</dbReference>
<reference evidence="4 5" key="1">
    <citation type="submission" date="2019-01" db="EMBL/GenBank/DDBJ databases">
        <authorList>
            <person name="Brito A."/>
        </authorList>
    </citation>
    <scope>NUCLEOTIDE SEQUENCE [LARGE SCALE GENOMIC DNA]</scope>
    <source>
        <strain evidence="4">1</strain>
    </source>
</reference>
<keyword evidence="5" id="KW-1185">Reference proteome</keyword>
<dbReference type="InterPro" id="IPR020806">
    <property type="entry name" value="PKS_PP-bd"/>
</dbReference>
<evidence type="ECO:0000256" key="1">
    <source>
        <dbReference type="ARBA" id="ARBA00022450"/>
    </source>
</evidence>
<dbReference type="PANTHER" id="PTHR43775:SF37">
    <property type="entry name" value="SI:DKEY-61P9.11"/>
    <property type="match status" value="1"/>
</dbReference>
<dbReference type="Gene3D" id="1.10.1200.10">
    <property type="entry name" value="ACP-like"/>
    <property type="match status" value="1"/>
</dbReference>
<dbReference type="InterPro" id="IPR050091">
    <property type="entry name" value="PKS_NRPS_Biosynth_Enz"/>
</dbReference>
<dbReference type="InterPro" id="IPR009081">
    <property type="entry name" value="PP-bd_ACP"/>
</dbReference>
<name>A0A563VPH1_9CYAN</name>
<dbReference type="PROSITE" id="PS50075">
    <property type="entry name" value="CARRIER"/>
    <property type="match status" value="1"/>
</dbReference>
<dbReference type="Pfam" id="PF00550">
    <property type="entry name" value="PP-binding"/>
    <property type="match status" value="1"/>
</dbReference>
<accession>A0A563VPH1</accession>
<dbReference type="OrthoDB" id="515240at2"/>
<gene>
    <name evidence="4" type="ORF">H1P_1960002</name>
</gene>
<dbReference type="SMART" id="SM00823">
    <property type="entry name" value="PKS_PP"/>
    <property type="match status" value="1"/>
</dbReference>
<evidence type="ECO:0000259" key="3">
    <source>
        <dbReference type="PROSITE" id="PS50075"/>
    </source>
</evidence>
<evidence type="ECO:0000313" key="4">
    <source>
        <dbReference type="EMBL" id="VEP13356.1"/>
    </source>
</evidence>
<dbReference type="RefSeq" id="WP_144871631.1">
    <property type="nucleotide sequence ID" value="NZ_LR213946.1"/>
</dbReference>
<dbReference type="GO" id="GO:0004312">
    <property type="term" value="F:fatty acid synthase activity"/>
    <property type="evidence" value="ECO:0007669"/>
    <property type="project" value="TreeGrafter"/>
</dbReference>
<organism evidence="4 5">
    <name type="scientific">Hyella patelloides LEGE 07179</name>
    <dbReference type="NCBI Taxonomy" id="945734"/>
    <lineage>
        <taxon>Bacteria</taxon>
        <taxon>Bacillati</taxon>
        <taxon>Cyanobacteriota</taxon>
        <taxon>Cyanophyceae</taxon>
        <taxon>Pleurocapsales</taxon>
        <taxon>Hyellaceae</taxon>
        <taxon>Hyella</taxon>
    </lineage>
</organism>
<protein>
    <recommendedName>
        <fullName evidence="3">Carrier domain-containing protein</fullName>
    </recommendedName>
</protein>
<evidence type="ECO:0000256" key="2">
    <source>
        <dbReference type="ARBA" id="ARBA00022553"/>
    </source>
</evidence>
<dbReference type="EMBL" id="CAACVJ010000108">
    <property type="protein sequence ID" value="VEP13356.1"/>
    <property type="molecule type" value="Genomic_DNA"/>
</dbReference>